<dbReference type="EMBL" id="JANBTW010000070">
    <property type="protein sequence ID" value="KAJ2673252.1"/>
    <property type="molecule type" value="Genomic_DNA"/>
</dbReference>
<dbReference type="GO" id="GO:0003677">
    <property type="term" value="F:DNA binding"/>
    <property type="evidence" value="ECO:0007669"/>
    <property type="project" value="UniProtKB-KW"/>
</dbReference>
<dbReference type="PANTHER" id="PTHR12716">
    <property type="entry name" value="TRANSCRIPTION INITIATION FACTOR IIE, BETA SUBUNIT"/>
    <property type="match status" value="1"/>
</dbReference>
<dbReference type="OrthoDB" id="3907302at2759"/>
<feature type="region of interest" description="Disordered" evidence="7">
    <location>
        <begin position="205"/>
        <end position="228"/>
    </location>
</feature>
<name>A0A9W8KWV2_9FUNG</name>
<proteinExistence type="predicted"/>
<sequence length="250" mass="28659">MSDMYTARVGLQRRAISTELSTKTATPPPNAGSSGHGYDNASILTRVSHIVDFLKKSQRPCTADEIRMHIPDFEDNGPEFQHLSSNAKVTYDQRTNAFAYKPEFDIRTPEELVKYLRNIPDHGGLDVKKLSDSYLNNVSQVIAELRQKRHILAITDKDNRPRYIFYNCKVLENEVGEEIRSSWTRLVVPEEPELGREMRRAGLQPTKVEEHEVQEQTDVKKPKKAARKTRITNTHLEDIDLTKDFVPEGK</sequence>
<evidence type="ECO:0000313" key="9">
    <source>
        <dbReference type="EMBL" id="KAJ2673252.1"/>
    </source>
</evidence>
<evidence type="ECO:0000256" key="2">
    <source>
        <dbReference type="ARBA" id="ARBA00023015"/>
    </source>
</evidence>
<dbReference type="GO" id="GO:0001097">
    <property type="term" value="F:TFIIH-class transcription factor complex binding"/>
    <property type="evidence" value="ECO:0007669"/>
    <property type="project" value="TreeGrafter"/>
</dbReference>
<evidence type="ECO:0000256" key="7">
    <source>
        <dbReference type="SAM" id="MobiDB-lite"/>
    </source>
</evidence>
<evidence type="ECO:0000256" key="3">
    <source>
        <dbReference type="ARBA" id="ARBA00023125"/>
    </source>
</evidence>
<feature type="region of interest" description="Disordered" evidence="7">
    <location>
        <begin position="16"/>
        <end position="39"/>
    </location>
</feature>
<dbReference type="GO" id="GO:0005673">
    <property type="term" value="C:transcription factor TFIIE complex"/>
    <property type="evidence" value="ECO:0007669"/>
    <property type="project" value="InterPro"/>
</dbReference>
<comment type="function">
    <text evidence="6">Recruits TFIIH to the initiation complex and stimulates the RNA polymerase II C-terminal domain kinase and DNA-dependent ATPase activities of TFIIH. Both TFIIH and TFIIE are required for promoter clearance by RNA polymerase.</text>
</comment>
<keyword evidence="3" id="KW-0238">DNA-binding</keyword>
<comment type="caution">
    <text evidence="9">The sequence shown here is derived from an EMBL/GenBank/DDBJ whole genome shotgun (WGS) entry which is preliminary data.</text>
</comment>
<evidence type="ECO:0000259" key="8">
    <source>
        <dbReference type="PROSITE" id="PS51351"/>
    </source>
</evidence>
<dbReference type="AlphaFoldDB" id="A0A9W8KWV2"/>
<protein>
    <submittedName>
        <fullName evidence="9">Transcription factor TFIIE beta subunit, TFIIEB, Tfa2</fullName>
    </submittedName>
</protein>
<dbReference type="InterPro" id="IPR016656">
    <property type="entry name" value="TFIIE-bsu"/>
</dbReference>
<gene>
    <name evidence="9" type="primary">tfa2</name>
    <name evidence="9" type="ORF">GGI25_004771</name>
</gene>
<keyword evidence="2" id="KW-0805">Transcription regulation</keyword>
<accession>A0A9W8KWV2</accession>
<evidence type="ECO:0000256" key="5">
    <source>
        <dbReference type="ARBA" id="ARBA00023242"/>
    </source>
</evidence>
<reference evidence="9" key="1">
    <citation type="submission" date="2022-07" db="EMBL/GenBank/DDBJ databases">
        <title>Phylogenomic reconstructions and comparative analyses of Kickxellomycotina fungi.</title>
        <authorList>
            <person name="Reynolds N.K."/>
            <person name="Stajich J.E."/>
            <person name="Barry K."/>
            <person name="Grigoriev I.V."/>
            <person name="Crous P."/>
            <person name="Smith M.E."/>
        </authorList>
    </citation>
    <scope>NUCLEOTIDE SEQUENCE</scope>
    <source>
        <strain evidence="9">NRRL 3115</strain>
    </source>
</reference>
<evidence type="ECO:0000256" key="4">
    <source>
        <dbReference type="ARBA" id="ARBA00023163"/>
    </source>
</evidence>
<evidence type="ECO:0000256" key="1">
    <source>
        <dbReference type="ARBA" id="ARBA00004123"/>
    </source>
</evidence>
<dbReference type="Proteomes" id="UP001151518">
    <property type="component" value="Unassembled WGS sequence"/>
</dbReference>
<comment type="subcellular location">
    <subcellularLocation>
        <location evidence="1">Nucleus</location>
    </subcellularLocation>
</comment>
<dbReference type="InterPro" id="IPR003166">
    <property type="entry name" value="TFIIE_bsu_DNA-bd"/>
</dbReference>
<dbReference type="GO" id="GO:0006367">
    <property type="term" value="P:transcription initiation at RNA polymerase II promoter"/>
    <property type="evidence" value="ECO:0007669"/>
    <property type="project" value="InterPro"/>
</dbReference>
<evidence type="ECO:0000256" key="6">
    <source>
        <dbReference type="ARBA" id="ARBA00025581"/>
    </source>
</evidence>
<keyword evidence="4" id="KW-0804">Transcription</keyword>
<keyword evidence="5" id="KW-0539">Nucleus</keyword>
<evidence type="ECO:0000313" key="10">
    <source>
        <dbReference type="Proteomes" id="UP001151518"/>
    </source>
</evidence>
<feature type="compositionally biased region" description="Basic and acidic residues" evidence="7">
    <location>
        <begin position="207"/>
        <end position="220"/>
    </location>
</feature>
<feature type="domain" description="TFIIE beta" evidence="8">
    <location>
        <begin position="32"/>
        <end position="107"/>
    </location>
</feature>
<dbReference type="PROSITE" id="PS51351">
    <property type="entry name" value="TFIIE_BETA_C"/>
    <property type="match status" value="1"/>
</dbReference>
<organism evidence="9 10">
    <name type="scientific">Coemansia spiralis</name>
    <dbReference type="NCBI Taxonomy" id="417178"/>
    <lineage>
        <taxon>Eukaryota</taxon>
        <taxon>Fungi</taxon>
        <taxon>Fungi incertae sedis</taxon>
        <taxon>Zoopagomycota</taxon>
        <taxon>Kickxellomycotina</taxon>
        <taxon>Kickxellomycetes</taxon>
        <taxon>Kickxellales</taxon>
        <taxon>Kickxellaceae</taxon>
        <taxon>Coemansia</taxon>
    </lineage>
</organism>
<dbReference type="Pfam" id="PF02186">
    <property type="entry name" value="TFIIE_beta"/>
    <property type="match status" value="1"/>
</dbReference>
<dbReference type="PANTHER" id="PTHR12716:SF8">
    <property type="entry name" value="TRANSCRIPTION INITIATION FACTOR IIE SUBUNIT BETA"/>
    <property type="match status" value="1"/>
</dbReference>
<dbReference type="Pfam" id="PF18121">
    <property type="entry name" value="TFA2_Winged_2"/>
    <property type="match status" value="1"/>
</dbReference>
<dbReference type="InterPro" id="IPR040501">
    <property type="entry name" value="TFA2_Winged_2"/>
</dbReference>